<dbReference type="EC" id="2.7.1.33" evidence="6 16"/>
<feature type="binding site" evidence="16">
    <location>
        <position position="184"/>
    </location>
    <ligand>
        <name>substrate</name>
    </ligand>
</feature>
<feature type="binding site" evidence="16">
    <location>
        <position position="129"/>
    </location>
    <ligand>
        <name>K(+)</name>
        <dbReference type="ChEBI" id="CHEBI:29103"/>
    </ligand>
</feature>
<evidence type="ECO:0000313" key="17">
    <source>
        <dbReference type="EMBL" id="HJA06679.1"/>
    </source>
</evidence>
<protein>
    <recommendedName>
        <fullName evidence="15 16">Type III pantothenate kinase</fullName>
        <ecNumber evidence="6 16">2.7.1.33</ecNumber>
    </recommendedName>
    <alternativeName>
        <fullName evidence="16">PanK-III</fullName>
    </alternativeName>
    <alternativeName>
        <fullName evidence="16">Pantothenic acid kinase</fullName>
    </alternativeName>
</protein>
<keyword evidence="10 16" id="KW-0418">Kinase</keyword>
<keyword evidence="9 16" id="KW-0547">Nucleotide-binding</keyword>
<dbReference type="InterPro" id="IPR043129">
    <property type="entry name" value="ATPase_NBD"/>
</dbReference>
<comment type="subcellular location">
    <subcellularLocation>
        <location evidence="3 16">Cytoplasm</location>
    </subcellularLocation>
</comment>
<feature type="binding site" evidence="16">
    <location>
        <position position="132"/>
    </location>
    <ligand>
        <name>ATP</name>
        <dbReference type="ChEBI" id="CHEBI:30616"/>
    </ligand>
</feature>
<dbReference type="PANTHER" id="PTHR34265">
    <property type="entry name" value="TYPE III PANTOTHENATE KINASE"/>
    <property type="match status" value="1"/>
</dbReference>
<evidence type="ECO:0000256" key="8">
    <source>
        <dbReference type="ARBA" id="ARBA00022679"/>
    </source>
</evidence>
<dbReference type="PANTHER" id="PTHR34265:SF1">
    <property type="entry name" value="TYPE III PANTOTHENATE KINASE"/>
    <property type="match status" value="1"/>
</dbReference>
<dbReference type="Proteomes" id="UP000824223">
    <property type="component" value="Unassembled WGS sequence"/>
</dbReference>
<keyword evidence="8 16" id="KW-0808">Transferase</keyword>
<feature type="binding site" evidence="16">
    <location>
        <begin position="107"/>
        <end position="110"/>
    </location>
    <ligand>
        <name>substrate</name>
    </ligand>
</feature>
<reference evidence="17" key="1">
    <citation type="journal article" date="2021" name="PeerJ">
        <title>Extensive microbial diversity within the chicken gut microbiome revealed by metagenomics and culture.</title>
        <authorList>
            <person name="Gilroy R."/>
            <person name="Ravi A."/>
            <person name="Getino M."/>
            <person name="Pursley I."/>
            <person name="Horton D.L."/>
            <person name="Alikhan N.F."/>
            <person name="Baker D."/>
            <person name="Gharbi K."/>
            <person name="Hall N."/>
            <person name="Watson M."/>
            <person name="Adriaenssens E.M."/>
            <person name="Foster-Nyarko E."/>
            <person name="Jarju S."/>
            <person name="Secka A."/>
            <person name="Antonio M."/>
            <person name="Oren A."/>
            <person name="Chaudhuri R.R."/>
            <person name="La Ragione R."/>
            <person name="Hildebrand F."/>
            <person name="Pallen M.J."/>
        </authorList>
    </citation>
    <scope>NUCLEOTIDE SEQUENCE</scope>
    <source>
        <strain evidence="17">ChiSjej2B20-11307</strain>
    </source>
</reference>
<comment type="cofactor">
    <cofactor evidence="2">
        <name>K(+)</name>
        <dbReference type="ChEBI" id="CHEBI:29103"/>
    </cofactor>
</comment>
<comment type="pathway">
    <text evidence="4 16">Cofactor biosynthesis; coenzyme A biosynthesis; CoA from (R)-pantothenate: step 1/5.</text>
</comment>
<dbReference type="Gene3D" id="3.30.420.40">
    <property type="match status" value="2"/>
</dbReference>
<feature type="active site" description="Proton acceptor" evidence="16">
    <location>
        <position position="109"/>
    </location>
</feature>
<reference evidence="17" key="2">
    <citation type="submission" date="2021-04" db="EMBL/GenBank/DDBJ databases">
        <authorList>
            <person name="Gilroy R."/>
        </authorList>
    </citation>
    <scope>NUCLEOTIDE SEQUENCE</scope>
    <source>
        <strain evidence="17">ChiSjej2B20-11307</strain>
    </source>
</reference>
<evidence type="ECO:0000256" key="1">
    <source>
        <dbReference type="ARBA" id="ARBA00001206"/>
    </source>
</evidence>
<proteinExistence type="inferred from homology"/>
<keyword evidence="7 16" id="KW-0963">Cytoplasm</keyword>
<dbReference type="GO" id="GO:0005737">
    <property type="term" value="C:cytoplasm"/>
    <property type="evidence" value="ECO:0007669"/>
    <property type="project" value="UniProtKB-SubCell"/>
</dbReference>
<evidence type="ECO:0000256" key="16">
    <source>
        <dbReference type="HAMAP-Rule" id="MF_01274"/>
    </source>
</evidence>
<accession>A0A9D2HA73</accession>
<sequence length="265" mass="28476">MILAIDIGNTNIVIGCIEGKECAFVERLSTVRTKTELEYAIDIKNVLDIYHIEREQLEGGIISSVVPQITTVAKLAVEKILKKEPLVVGAGIKTGLNIQIDNPVQLGSDLVVDSVAGIAEYPVPLLIFDMGTANTVCVIDKNRNYVGSMIYPGIEVSLNSLTANASQLGGIGIEVPEHIIGKNTIDSMKSGMIYSSAAAIDGIIDRLSEELDGEVTVVATGGLAGKIVPHCRRNIILDDDLLLKGLEVIYRKNRKEKADAGQTYC</sequence>
<dbReference type="NCBIfam" id="TIGR00671">
    <property type="entry name" value="baf"/>
    <property type="match status" value="1"/>
</dbReference>
<comment type="similarity">
    <text evidence="14 16">Belongs to the type III pantothenate kinase family.</text>
</comment>
<comment type="caution">
    <text evidence="17">The sequence shown here is derived from an EMBL/GenBank/DDBJ whole genome shotgun (WGS) entry which is preliminary data.</text>
</comment>
<keyword evidence="12 16" id="KW-0630">Potassium</keyword>
<evidence type="ECO:0000256" key="13">
    <source>
        <dbReference type="ARBA" id="ARBA00022993"/>
    </source>
</evidence>
<gene>
    <name evidence="16" type="primary">coaX</name>
    <name evidence="17" type="ORF">H9798_05960</name>
</gene>
<evidence type="ECO:0000256" key="10">
    <source>
        <dbReference type="ARBA" id="ARBA00022777"/>
    </source>
</evidence>
<evidence type="ECO:0000256" key="15">
    <source>
        <dbReference type="ARBA" id="ARBA00040883"/>
    </source>
</evidence>
<name>A0A9D2HA73_9FIRM</name>
<evidence type="ECO:0000256" key="9">
    <source>
        <dbReference type="ARBA" id="ARBA00022741"/>
    </source>
</evidence>
<keyword evidence="13 16" id="KW-0173">Coenzyme A biosynthesis</keyword>
<evidence type="ECO:0000256" key="4">
    <source>
        <dbReference type="ARBA" id="ARBA00005225"/>
    </source>
</evidence>
<dbReference type="SUPFAM" id="SSF53067">
    <property type="entry name" value="Actin-like ATPase domain"/>
    <property type="match status" value="2"/>
</dbReference>
<comment type="subunit">
    <text evidence="5 16">Homodimer.</text>
</comment>
<dbReference type="HAMAP" id="MF_01274">
    <property type="entry name" value="Pantothen_kinase_3"/>
    <property type="match status" value="1"/>
</dbReference>
<dbReference type="InterPro" id="IPR004619">
    <property type="entry name" value="Type_III_PanK"/>
</dbReference>
<evidence type="ECO:0000256" key="11">
    <source>
        <dbReference type="ARBA" id="ARBA00022840"/>
    </source>
</evidence>
<dbReference type="EMBL" id="DXAK01000030">
    <property type="protein sequence ID" value="HJA06679.1"/>
    <property type="molecule type" value="Genomic_DNA"/>
</dbReference>
<comment type="function">
    <text evidence="16">Catalyzes the phosphorylation of pantothenate (Pan), the first step in CoA biosynthesis.</text>
</comment>
<feature type="binding site" evidence="16">
    <location>
        <begin position="6"/>
        <end position="13"/>
    </location>
    <ligand>
        <name>ATP</name>
        <dbReference type="ChEBI" id="CHEBI:30616"/>
    </ligand>
</feature>
<dbReference type="GO" id="GO:0015937">
    <property type="term" value="P:coenzyme A biosynthetic process"/>
    <property type="evidence" value="ECO:0007669"/>
    <property type="project" value="UniProtKB-UniRule"/>
</dbReference>
<evidence type="ECO:0000256" key="12">
    <source>
        <dbReference type="ARBA" id="ARBA00022958"/>
    </source>
</evidence>
<evidence type="ECO:0000256" key="2">
    <source>
        <dbReference type="ARBA" id="ARBA00001958"/>
    </source>
</evidence>
<dbReference type="NCBIfam" id="NF009855">
    <property type="entry name" value="PRK13321.1"/>
    <property type="match status" value="1"/>
</dbReference>
<keyword evidence="16" id="KW-0479">Metal-binding</keyword>
<evidence type="ECO:0000256" key="7">
    <source>
        <dbReference type="ARBA" id="ARBA00022490"/>
    </source>
</evidence>
<evidence type="ECO:0000256" key="5">
    <source>
        <dbReference type="ARBA" id="ARBA00011738"/>
    </source>
</evidence>
<comment type="caution">
    <text evidence="16">Lacks conserved residue(s) required for the propagation of feature annotation.</text>
</comment>
<evidence type="ECO:0000256" key="6">
    <source>
        <dbReference type="ARBA" id="ARBA00012102"/>
    </source>
</evidence>
<dbReference type="GO" id="GO:0004594">
    <property type="term" value="F:pantothenate kinase activity"/>
    <property type="evidence" value="ECO:0007669"/>
    <property type="project" value="UniProtKB-UniRule"/>
</dbReference>
<dbReference type="CDD" id="cd24015">
    <property type="entry name" value="ASKHA_NBD_PanK-III"/>
    <property type="match status" value="1"/>
</dbReference>
<evidence type="ECO:0000256" key="3">
    <source>
        <dbReference type="ARBA" id="ARBA00004496"/>
    </source>
</evidence>
<dbReference type="Pfam" id="PF03309">
    <property type="entry name" value="Pan_kinase"/>
    <property type="match status" value="1"/>
</dbReference>
<evidence type="ECO:0000256" key="14">
    <source>
        <dbReference type="ARBA" id="ARBA00038036"/>
    </source>
</evidence>
<evidence type="ECO:0000313" key="18">
    <source>
        <dbReference type="Proteomes" id="UP000824223"/>
    </source>
</evidence>
<dbReference type="GO" id="GO:0046872">
    <property type="term" value="F:metal ion binding"/>
    <property type="evidence" value="ECO:0007669"/>
    <property type="project" value="UniProtKB-KW"/>
</dbReference>
<organism evidence="17 18">
    <name type="scientific">Candidatus Mediterraneibacter pullicola</name>
    <dbReference type="NCBI Taxonomy" id="2838682"/>
    <lineage>
        <taxon>Bacteria</taxon>
        <taxon>Bacillati</taxon>
        <taxon>Bacillota</taxon>
        <taxon>Clostridia</taxon>
        <taxon>Lachnospirales</taxon>
        <taxon>Lachnospiraceae</taxon>
        <taxon>Mediterraneibacter</taxon>
    </lineage>
</organism>
<dbReference type="AlphaFoldDB" id="A0A9D2HA73"/>
<keyword evidence="11 16" id="KW-0067">ATP-binding</keyword>
<comment type="catalytic activity">
    <reaction evidence="1 16">
        <text>(R)-pantothenate + ATP = (R)-4'-phosphopantothenate + ADP + H(+)</text>
        <dbReference type="Rhea" id="RHEA:16373"/>
        <dbReference type="ChEBI" id="CHEBI:10986"/>
        <dbReference type="ChEBI" id="CHEBI:15378"/>
        <dbReference type="ChEBI" id="CHEBI:29032"/>
        <dbReference type="ChEBI" id="CHEBI:30616"/>
        <dbReference type="ChEBI" id="CHEBI:456216"/>
        <dbReference type="EC" id="2.7.1.33"/>
    </reaction>
</comment>
<dbReference type="GO" id="GO:0005524">
    <property type="term" value="F:ATP binding"/>
    <property type="evidence" value="ECO:0007669"/>
    <property type="project" value="UniProtKB-UniRule"/>
</dbReference>
<comment type="cofactor">
    <cofactor evidence="16">
        <name>NH4(+)</name>
        <dbReference type="ChEBI" id="CHEBI:28938"/>
    </cofactor>
    <cofactor evidence="16">
        <name>K(+)</name>
        <dbReference type="ChEBI" id="CHEBI:29103"/>
    </cofactor>
    <text evidence="16">A monovalent cation. Ammonium or potassium.</text>
</comment>